<protein>
    <submittedName>
        <fullName evidence="3">Uncharacterized protein</fullName>
    </submittedName>
</protein>
<name>A0ABX1J216_9PSEU</name>
<feature type="compositionally biased region" description="Low complexity" evidence="1">
    <location>
        <begin position="75"/>
        <end position="96"/>
    </location>
</feature>
<keyword evidence="4" id="KW-1185">Reference proteome</keyword>
<feature type="region of interest" description="Disordered" evidence="1">
    <location>
        <begin position="70"/>
        <end position="155"/>
    </location>
</feature>
<evidence type="ECO:0000313" key="3">
    <source>
        <dbReference type="EMBL" id="NKQ53426.1"/>
    </source>
</evidence>
<proteinExistence type="predicted"/>
<keyword evidence="2" id="KW-0472">Membrane</keyword>
<dbReference type="RefSeq" id="WP_168514331.1">
    <property type="nucleotide sequence ID" value="NZ_JAAXLS010000005.1"/>
</dbReference>
<sequence length="275" mass="27768">MTQDDDLDRELRRLFGDDRLDLSPREGVESDILTGAQRIRRRRTALTATGGALTALLLVGGGLVVSDMRSGPEQAAAPSPQTLLSLSSSPSTIAPAPQVPPPAVPSSDTATVGGTSDSTAPSTSGRTTRTPTPSATTTPRVESIPQATGPVLGPSGYGKLQLGMTFENAKATGMLTGTDTAPQGCADYKLAEGSAALNDVRISSTYGIVGFDATGARTPEKIKIGSTTDQLEAAYPNASSSGSGYSAASGSGGTYVFGVDGNKVVGLQLVGSGSC</sequence>
<accession>A0ABX1J216</accession>
<reference evidence="3 4" key="1">
    <citation type="submission" date="2020-04" db="EMBL/GenBank/DDBJ databases">
        <title>Novel species.</title>
        <authorList>
            <person name="Teo W.F.A."/>
            <person name="Lipun K."/>
            <person name="Srisuk N."/>
            <person name="Duangmal K."/>
        </authorList>
    </citation>
    <scope>NUCLEOTIDE SEQUENCE [LARGE SCALE GENOMIC DNA]</scope>
    <source>
        <strain evidence="3 4">K13G38</strain>
    </source>
</reference>
<evidence type="ECO:0000313" key="4">
    <source>
        <dbReference type="Proteomes" id="UP000715441"/>
    </source>
</evidence>
<keyword evidence="2" id="KW-1133">Transmembrane helix</keyword>
<gene>
    <name evidence="3" type="ORF">HFP15_11095</name>
</gene>
<comment type="caution">
    <text evidence="3">The sequence shown here is derived from an EMBL/GenBank/DDBJ whole genome shotgun (WGS) entry which is preliminary data.</text>
</comment>
<keyword evidence="2" id="KW-0812">Transmembrane</keyword>
<feature type="transmembrane region" description="Helical" evidence="2">
    <location>
        <begin position="45"/>
        <end position="65"/>
    </location>
</feature>
<organism evidence="3 4">
    <name type="scientific">Amycolatopsis acididurans</name>
    <dbReference type="NCBI Taxonomy" id="2724524"/>
    <lineage>
        <taxon>Bacteria</taxon>
        <taxon>Bacillati</taxon>
        <taxon>Actinomycetota</taxon>
        <taxon>Actinomycetes</taxon>
        <taxon>Pseudonocardiales</taxon>
        <taxon>Pseudonocardiaceae</taxon>
        <taxon>Amycolatopsis</taxon>
    </lineage>
</organism>
<feature type="compositionally biased region" description="Low complexity" evidence="1">
    <location>
        <begin position="118"/>
        <end position="140"/>
    </location>
</feature>
<evidence type="ECO:0000256" key="2">
    <source>
        <dbReference type="SAM" id="Phobius"/>
    </source>
</evidence>
<dbReference type="Proteomes" id="UP000715441">
    <property type="component" value="Unassembled WGS sequence"/>
</dbReference>
<dbReference type="EMBL" id="JAAXLS010000005">
    <property type="protein sequence ID" value="NKQ53426.1"/>
    <property type="molecule type" value="Genomic_DNA"/>
</dbReference>
<feature type="compositionally biased region" description="Polar residues" evidence="1">
    <location>
        <begin position="106"/>
        <end position="117"/>
    </location>
</feature>
<evidence type="ECO:0000256" key="1">
    <source>
        <dbReference type="SAM" id="MobiDB-lite"/>
    </source>
</evidence>